<organism evidence="8 9">
    <name type="scientific">Pseudoteredinibacter isoporae</name>
    <dbReference type="NCBI Taxonomy" id="570281"/>
    <lineage>
        <taxon>Bacteria</taxon>
        <taxon>Pseudomonadati</taxon>
        <taxon>Pseudomonadota</taxon>
        <taxon>Gammaproteobacteria</taxon>
        <taxon>Cellvibrionales</taxon>
        <taxon>Cellvibrionaceae</taxon>
        <taxon>Pseudoteredinibacter</taxon>
    </lineage>
</organism>
<evidence type="ECO:0000256" key="4">
    <source>
        <dbReference type="SAM" id="Coils"/>
    </source>
</evidence>
<evidence type="ECO:0000259" key="7">
    <source>
        <dbReference type="Pfam" id="PF25967"/>
    </source>
</evidence>
<gene>
    <name evidence="8" type="ORF">HNR48_000654</name>
</gene>
<feature type="domain" description="Multidrug resistance protein MdtA-like barrel-sandwich hybrid" evidence="6">
    <location>
        <begin position="69"/>
        <end position="207"/>
    </location>
</feature>
<evidence type="ECO:0000256" key="2">
    <source>
        <dbReference type="ARBA" id="ARBA00009477"/>
    </source>
</evidence>
<dbReference type="InParanoid" id="A0A7X0JS76"/>
<dbReference type="SUPFAM" id="SSF111369">
    <property type="entry name" value="HlyD-like secretion proteins"/>
    <property type="match status" value="1"/>
</dbReference>
<proteinExistence type="inferred from homology"/>
<evidence type="ECO:0000313" key="8">
    <source>
        <dbReference type="EMBL" id="MBB6520376.1"/>
    </source>
</evidence>
<dbReference type="EMBL" id="JACHHT010000001">
    <property type="protein sequence ID" value="MBB6520376.1"/>
    <property type="molecule type" value="Genomic_DNA"/>
</dbReference>
<evidence type="ECO:0000259" key="6">
    <source>
        <dbReference type="Pfam" id="PF25917"/>
    </source>
</evidence>
<dbReference type="Gene3D" id="2.40.420.20">
    <property type="match status" value="1"/>
</dbReference>
<dbReference type="GO" id="GO:0015562">
    <property type="term" value="F:efflux transmembrane transporter activity"/>
    <property type="evidence" value="ECO:0007669"/>
    <property type="project" value="TreeGrafter"/>
</dbReference>
<name>A0A7X0JS76_9GAMM</name>
<dbReference type="NCBIfam" id="TIGR01730">
    <property type="entry name" value="RND_mfp"/>
    <property type="match status" value="1"/>
</dbReference>
<feature type="region of interest" description="Disordered" evidence="5">
    <location>
        <begin position="381"/>
        <end position="448"/>
    </location>
</feature>
<protein>
    <submittedName>
        <fullName evidence="8">RND family efflux transporter MFP subunit</fullName>
    </submittedName>
</protein>
<dbReference type="Pfam" id="PF25917">
    <property type="entry name" value="BSH_RND"/>
    <property type="match status" value="1"/>
</dbReference>
<dbReference type="AlphaFoldDB" id="A0A7X0JS76"/>
<dbReference type="InterPro" id="IPR006143">
    <property type="entry name" value="RND_pump_MFP"/>
</dbReference>
<keyword evidence="3" id="KW-0813">Transport</keyword>
<dbReference type="GO" id="GO:1990281">
    <property type="term" value="C:efflux pump complex"/>
    <property type="evidence" value="ECO:0007669"/>
    <property type="project" value="TreeGrafter"/>
</dbReference>
<dbReference type="PANTHER" id="PTHR30469:SF12">
    <property type="entry name" value="MULTIDRUG RESISTANCE PROTEIN MDTA"/>
    <property type="match status" value="1"/>
</dbReference>
<feature type="compositionally biased region" description="Polar residues" evidence="5">
    <location>
        <begin position="429"/>
        <end position="442"/>
    </location>
</feature>
<dbReference type="Gene3D" id="1.10.287.470">
    <property type="entry name" value="Helix hairpin bin"/>
    <property type="match status" value="1"/>
</dbReference>
<dbReference type="Proteomes" id="UP000528457">
    <property type="component" value="Unassembled WGS sequence"/>
</dbReference>
<feature type="domain" description="Multidrug resistance protein MdtA-like C-terminal permuted SH3" evidence="7">
    <location>
        <begin position="320"/>
        <end position="374"/>
    </location>
</feature>
<sequence>MRKRLLSVAIVAAFAILIFVISSNPPSAERRGGKPPADIAVDVKAVEAREYTIKLDSYGLIRPRTQTQLLPQVSAQVTWVSPQFRAGGFFEEGEALLRLEDRDYQVALIRAEASLASAKQLLSEEEARVKQAKADWKRSGKKGEAPDIVVRKPQLRAAQANVQSAAASLSQAKLDVERTHIRAPFAGRVLSKSVDLGQFVSSGTVLATIYGVDTIEVRLPIKSRDLAYIQLPERYRFNQTSEDKPAVEFISTLIRPEHWFGQVIETEGAIDSGSRQLYVIAEIKDPYGAAALTDGEQKKAPLKIGQYVQAKINGKTLNDAIVIPNRVIYQGSYVYVEEGGKLQRRDIHIAWQNEQEALIDEGLQVGDMLVTTSLGQLPSGTAVRVIKDKPDKRRASAGQKNKESRKGKTEGRGPQLGKSRQLGERGEQTAPQKNNVETSAANGQRGES</sequence>
<dbReference type="Gene3D" id="2.40.50.100">
    <property type="match status" value="1"/>
</dbReference>
<dbReference type="PANTHER" id="PTHR30469">
    <property type="entry name" value="MULTIDRUG RESISTANCE PROTEIN MDTA"/>
    <property type="match status" value="1"/>
</dbReference>
<dbReference type="InterPro" id="IPR058625">
    <property type="entry name" value="MdtA-like_BSH"/>
</dbReference>
<comment type="caution">
    <text evidence="8">The sequence shown here is derived from an EMBL/GenBank/DDBJ whole genome shotgun (WGS) entry which is preliminary data.</text>
</comment>
<dbReference type="RefSeq" id="WP_166851439.1">
    <property type="nucleotide sequence ID" value="NZ_JAAONY010000001.1"/>
</dbReference>
<reference evidence="8 9" key="1">
    <citation type="submission" date="2020-08" db="EMBL/GenBank/DDBJ databases">
        <title>Genomic Encyclopedia of Type Strains, Phase IV (KMG-IV): sequencing the most valuable type-strain genomes for metagenomic binning, comparative biology and taxonomic classification.</title>
        <authorList>
            <person name="Goeker M."/>
        </authorList>
    </citation>
    <scope>NUCLEOTIDE SEQUENCE [LARGE SCALE GENOMIC DNA]</scope>
    <source>
        <strain evidence="8 9">DSM 22368</strain>
    </source>
</reference>
<dbReference type="Gene3D" id="2.40.30.170">
    <property type="match status" value="1"/>
</dbReference>
<keyword evidence="4" id="KW-0175">Coiled coil</keyword>
<evidence type="ECO:0000256" key="5">
    <source>
        <dbReference type="SAM" id="MobiDB-lite"/>
    </source>
</evidence>
<dbReference type="InterPro" id="IPR058627">
    <property type="entry name" value="MdtA-like_C"/>
</dbReference>
<evidence type="ECO:0000256" key="1">
    <source>
        <dbReference type="ARBA" id="ARBA00004196"/>
    </source>
</evidence>
<comment type="similarity">
    <text evidence="2">Belongs to the membrane fusion protein (MFP) (TC 8.A.1) family.</text>
</comment>
<feature type="coiled-coil region" evidence="4">
    <location>
        <begin position="108"/>
        <end position="175"/>
    </location>
</feature>
<accession>A0A7X0JS76</accession>
<feature type="compositionally biased region" description="Basic and acidic residues" evidence="5">
    <location>
        <begin position="385"/>
        <end position="411"/>
    </location>
</feature>
<evidence type="ECO:0000256" key="3">
    <source>
        <dbReference type="ARBA" id="ARBA00022448"/>
    </source>
</evidence>
<dbReference type="Pfam" id="PF25967">
    <property type="entry name" value="RND-MFP_C"/>
    <property type="match status" value="1"/>
</dbReference>
<keyword evidence="9" id="KW-1185">Reference proteome</keyword>
<comment type="subcellular location">
    <subcellularLocation>
        <location evidence="1">Cell envelope</location>
    </subcellularLocation>
</comment>
<evidence type="ECO:0000313" key="9">
    <source>
        <dbReference type="Proteomes" id="UP000528457"/>
    </source>
</evidence>